<comment type="cofactor">
    <cofactor evidence="1">
        <name>FMN</name>
        <dbReference type="ChEBI" id="CHEBI:58210"/>
    </cofactor>
</comment>
<dbReference type="EMBL" id="CP132942">
    <property type="protein sequence ID" value="XCB35582.1"/>
    <property type="molecule type" value="Genomic_DNA"/>
</dbReference>
<keyword evidence="5" id="KW-0560">Oxidoreductase</keyword>
<dbReference type="GO" id="GO:0016646">
    <property type="term" value="F:oxidoreductase activity, acting on the CH-NH group of donors, NAD or NADP as acceptor"/>
    <property type="evidence" value="ECO:0007669"/>
    <property type="project" value="UniProtKB-ARBA"/>
</dbReference>
<dbReference type="Gene3D" id="2.30.110.10">
    <property type="entry name" value="Electron Transport, Fmn-binding Protein, Chain A"/>
    <property type="match status" value="1"/>
</dbReference>
<evidence type="ECO:0000256" key="2">
    <source>
        <dbReference type="ARBA" id="ARBA00022630"/>
    </source>
</evidence>
<sequence>MSSAWWLGWNAVLGFGAHSKTPQNLQRTRQCVLNLPSVDQVAHVDRLALLTGSNPVPPHKIQKGYVYHRDKFAASGFTPLRSELVAPPRIAECPIQLEAELTESHPLATQESPGRLIALEVKILRVHIEPELRLEGETNHVDPEKWRPLIMSFCRFFGLGDEVHPSRLATIPESAYRPARVAAMLEAGM</sequence>
<dbReference type="InterPro" id="IPR002563">
    <property type="entry name" value="Flavin_Rdtase-like_dom"/>
</dbReference>
<reference evidence="5" key="2">
    <citation type="journal article" date="2024" name="Environ. Microbiol.">
        <title>Genome analysis and description of Tunturibacter gen. nov. expands the diversity of Terriglobia in tundra soils.</title>
        <authorList>
            <person name="Messyasz A."/>
            <person name="Mannisto M.K."/>
            <person name="Kerkhof L.J."/>
            <person name="Haggblom M.M."/>
        </authorList>
    </citation>
    <scope>NUCLEOTIDE SEQUENCE</scope>
    <source>
        <strain evidence="5">X5P6</strain>
    </source>
</reference>
<dbReference type="InterPro" id="IPR012349">
    <property type="entry name" value="Split_barrel_FMN-bd"/>
</dbReference>
<keyword evidence="2" id="KW-0285">Flavoprotein</keyword>
<evidence type="ECO:0000256" key="1">
    <source>
        <dbReference type="ARBA" id="ARBA00001917"/>
    </source>
</evidence>
<dbReference type="SUPFAM" id="SSF50475">
    <property type="entry name" value="FMN-binding split barrel"/>
    <property type="match status" value="1"/>
</dbReference>
<dbReference type="PANTHER" id="PTHR43567">
    <property type="entry name" value="FLAVOREDOXIN-RELATED-RELATED"/>
    <property type="match status" value="1"/>
</dbReference>
<feature type="domain" description="Flavin reductase like" evidence="4">
    <location>
        <begin position="16"/>
        <end position="110"/>
    </location>
</feature>
<dbReference type="InterPro" id="IPR052174">
    <property type="entry name" value="Flavoredoxin"/>
</dbReference>
<evidence type="ECO:0000256" key="3">
    <source>
        <dbReference type="ARBA" id="ARBA00038054"/>
    </source>
</evidence>
<gene>
    <name evidence="5" type="ORF">RBB77_16795</name>
</gene>
<dbReference type="EC" id="1.5.1.-" evidence="5"/>
<name>A0AAU7ZXF7_9BACT</name>
<evidence type="ECO:0000313" key="5">
    <source>
        <dbReference type="EMBL" id="XCB35582.1"/>
    </source>
</evidence>
<dbReference type="RefSeq" id="WP_353067653.1">
    <property type="nucleotide sequence ID" value="NZ_CP132942.1"/>
</dbReference>
<reference evidence="5" key="1">
    <citation type="submission" date="2023-08" db="EMBL/GenBank/DDBJ databases">
        <authorList>
            <person name="Messyasz A."/>
            <person name="Mannisto M.K."/>
            <person name="Kerkhof L.J."/>
            <person name="Haggblom M."/>
        </authorList>
    </citation>
    <scope>NUCLEOTIDE SEQUENCE</scope>
    <source>
        <strain evidence="5">X5P6</strain>
    </source>
</reference>
<dbReference type="AlphaFoldDB" id="A0AAU7ZXF7"/>
<dbReference type="Pfam" id="PF01613">
    <property type="entry name" value="Flavin_Reduct"/>
    <property type="match status" value="1"/>
</dbReference>
<dbReference type="GO" id="GO:0010181">
    <property type="term" value="F:FMN binding"/>
    <property type="evidence" value="ECO:0007669"/>
    <property type="project" value="InterPro"/>
</dbReference>
<dbReference type="PANTHER" id="PTHR43567:SF1">
    <property type="entry name" value="FLAVOREDOXIN"/>
    <property type="match status" value="1"/>
</dbReference>
<organism evidence="5">
    <name type="scientific">Tunturiibacter psychrotolerans</name>
    <dbReference type="NCBI Taxonomy" id="3069686"/>
    <lineage>
        <taxon>Bacteria</taxon>
        <taxon>Pseudomonadati</taxon>
        <taxon>Acidobacteriota</taxon>
        <taxon>Terriglobia</taxon>
        <taxon>Terriglobales</taxon>
        <taxon>Acidobacteriaceae</taxon>
        <taxon>Tunturiibacter</taxon>
    </lineage>
</organism>
<proteinExistence type="inferred from homology"/>
<evidence type="ECO:0000259" key="4">
    <source>
        <dbReference type="Pfam" id="PF01613"/>
    </source>
</evidence>
<accession>A0AAU7ZXF7</accession>
<comment type="similarity">
    <text evidence="3">Belongs to the flavoredoxin family.</text>
</comment>
<protein>
    <submittedName>
        <fullName evidence="5">Flavin reductase family protein</fullName>
        <ecNumber evidence="5">1.5.1.-</ecNumber>
    </submittedName>
</protein>
<dbReference type="KEGG" id="tpsc:RBB77_16795"/>